<keyword evidence="2" id="KW-1185">Reference proteome</keyword>
<evidence type="ECO:0000313" key="2">
    <source>
        <dbReference type="Proteomes" id="UP001638806"/>
    </source>
</evidence>
<dbReference type="Proteomes" id="UP001638806">
    <property type="component" value="Unassembled WGS sequence"/>
</dbReference>
<proteinExistence type="predicted"/>
<accession>A0ACC4DQS7</accession>
<comment type="caution">
    <text evidence="1">The sequence shown here is derived from an EMBL/GenBank/DDBJ whole genome shotgun (WGS) entry which is preliminary data.</text>
</comment>
<dbReference type="EMBL" id="JBGNUJ010000006">
    <property type="protein sequence ID" value="KAL3958353.1"/>
    <property type="molecule type" value="Genomic_DNA"/>
</dbReference>
<protein>
    <submittedName>
        <fullName evidence="1">Uncharacterized protein</fullName>
    </submittedName>
</protein>
<evidence type="ECO:0000313" key="1">
    <source>
        <dbReference type="EMBL" id="KAL3958353.1"/>
    </source>
</evidence>
<reference evidence="1" key="1">
    <citation type="submission" date="2024-12" db="EMBL/GenBank/DDBJ databases">
        <title>Comparative genomics and development of molecular markers within Purpureocillium lilacinum and among Purpureocillium species.</title>
        <authorList>
            <person name="Yeh Z.-Y."/>
            <person name="Ni N.-T."/>
            <person name="Lo P.-H."/>
            <person name="Mushyakhwo K."/>
            <person name="Lin C.-F."/>
            <person name="Nai Y.-S."/>
        </authorList>
    </citation>
    <scope>NUCLEOTIDE SEQUENCE</scope>
    <source>
        <strain evidence="1">NCHU-NPUST-175</strain>
    </source>
</reference>
<gene>
    <name evidence="1" type="ORF">ACCO45_006515</name>
</gene>
<organism evidence="1 2">
    <name type="scientific">Purpureocillium lilacinum</name>
    <name type="common">Paecilomyces lilacinus</name>
    <dbReference type="NCBI Taxonomy" id="33203"/>
    <lineage>
        <taxon>Eukaryota</taxon>
        <taxon>Fungi</taxon>
        <taxon>Dikarya</taxon>
        <taxon>Ascomycota</taxon>
        <taxon>Pezizomycotina</taxon>
        <taxon>Sordariomycetes</taxon>
        <taxon>Hypocreomycetidae</taxon>
        <taxon>Hypocreales</taxon>
        <taxon>Ophiocordycipitaceae</taxon>
        <taxon>Purpureocillium</taxon>
    </lineage>
</organism>
<sequence length="157" mass="18110">MPRSGHDNALLEQLLDLQLQLPEVQAALEEAKRRYNAAKAEFNQLRAANEHLTRQVAQLQQHINQQRCSRPQKPTGSTPSTSHPHLDFAPIPRAQMSNLELLASIKEAEAQLVPLIRRRTELDQRMLRLAVRYSNLLQQNRDLQAQIEEARRRLTRS</sequence>
<name>A0ACC4DQS7_PURLI</name>